<gene>
    <name evidence="4" type="ORF">ACFQV2_05725</name>
</gene>
<dbReference type="PANTHER" id="PTHR43877">
    <property type="entry name" value="AMINOALKYLPHOSPHONATE N-ACETYLTRANSFERASE-RELATED-RELATED"/>
    <property type="match status" value="1"/>
</dbReference>
<keyword evidence="1" id="KW-0808">Transferase</keyword>
<keyword evidence="5" id="KW-1185">Reference proteome</keyword>
<dbReference type="PROSITE" id="PS51186">
    <property type="entry name" value="GNAT"/>
    <property type="match status" value="1"/>
</dbReference>
<accession>A0ABW2TJ78</accession>
<dbReference type="SUPFAM" id="SSF55729">
    <property type="entry name" value="Acyl-CoA N-acyltransferases (Nat)"/>
    <property type="match status" value="1"/>
</dbReference>
<sequence>MVPLWTRATGQVPSFTMGLRLHRLEDFTQIGAPGRFRHAEDTDVPLLGQWWDAFEAEDFGTARGDGEVQVRHEISHGVRRFGFWTDGGEEPVAMAGGSPPLHGMSRIGPVYTPKEFRGRGYGTAVTAAMTRWALDEGARDVLLFTDIANPVSNAIYHRIGYRPVMEAVEHRMPDANTLDV</sequence>
<dbReference type="InterPro" id="IPR000182">
    <property type="entry name" value="GNAT_dom"/>
</dbReference>
<evidence type="ECO:0000313" key="4">
    <source>
        <dbReference type="EMBL" id="MFC7613184.1"/>
    </source>
</evidence>
<evidence type="ECO:0000256" key="2">
    <source>
        <dbReference type="ARBA" id="ARBA00023315"/>
    </source>
</evidence>
<organism evidence="4 5">
    <name type="scientific">Actinokineospora soli</name>
    <dbReference type="NCBI Taxonomy" id="1048753"/>
    <lineage>
        <taxon>Bacteria</taxon>
        <taxon>Bacillati</taxon>
        <taxon>Actinomycetota</taxon>
        <taxon>Actinomycetes</taxon>
        <taxon>Pseudonocardiales</taxon>
        <taxon>Pseudonocardiaceae</taxon>
        <taxon>Actinokineospora</taxon>
    </lineage>
</organism>
<dbReference type="InterPro" id="IPR016181">
    <property type="entry name" value="Acyl_CoA_acyltransferase"/>
</dbReference>
<evidence type="ECO:0000259" key="3">
    <source>
        <dbReference type="PROSITE" id="PS51186"/>
    </source>
</evidence>
<dbReference type="InterPro" id="IPR050832">
    <property type="entry name" value="Bact_Acetyltransf"/>
</dbReference>
<feature type="domain" description="N-acetyltransferase" evidence="3">
    <location>
        <begin position="34"/>
        <end position="179"/>
    </location>
</feature>
<comment type="caution">
    <text evidence="4">The sequence shown here is derived from an EMBL/GenBank/DDBJ whole genome shotgun (WGS) entry which is preliminary data.</text>
</comment>
<keyword evidence="2" id="KW-0012">Acyltransferase</keyword>
<dbReference type="Pfam" id="PF00583">
    <property type="entry name" value="Acetyltransf_1"/>
    <property type="match status" value="1"/>
</dbReference>
<dbReference type="EMBL" id="JBHTEY010000004">
    <property type="protein sequence ID" value="MFC7613184.1"/>
    <property type="molecule type" value="Genomic_DNA"/>
</dbReference>
<dbReference type="CDD" id="cd04301">
    <property type="entry name" value="NAT_SF"/>
    <property type="match status" value="1"/>
</dbReference>
<evidence type="ECO:0000256" key="1">
    <source>
        <dbReference type="ARBA" id="ARBA00022679"/>
    </source>
</evidence>
<evidence type="ECO:0000313" key="5">
    <source>
        <dbReference type="Proteomes" id="UP001596512"/>
    </source>
</evidence>
<dbReference type="Gene3D" id="3.40.630.30">
    <property type="match status" value="1"/>
</dbReference>
<dbReference type="Proteomes" id="UP001596512">
    <property type="component" value="Unassembled WGS sequence"/>
</dbReference>
<protein>
    <submittedName>
        <fullName evidence="4">GNAT family N-acetyltransferase</fullName>
    </submittedName>
</protein>
<proteinExistence type="predicted"/>
<reference evidence="5" key="1">
    <citation type="journal article" date="2019" name="Int. J. Syst. Evol. Microbiol.">
        <title>The Global Catalogue of Microorganisms (GCM) 10K type strain sequencing project: providing services to taxonomists for standard genome sequencing and annotation.</title>
        <authorList>
            <consortium name="The Broad Institute Genomics Platform"/>
            <consortium name="The Broad Institute Genome Sequencing Center for Infectious Disease"/>
            <person name="Wu L."/>
            <person name="Ma J."/>
        </authorList>
    </citation>
    <scope>NUCLEOTIDE SEQUENCE [LARGE SCALE GENOMIC DNA]</scope>
    <source>
        <strain evidence="5">JCM 17695</strain>
    </source>
</reference>
<name>A0ABW2TJ78_9PSEU</name>